<keyword evidence="4" id="KW-1185">Reference proteome</keyword>
<dbReference type="RefSeq" id="WP_002645180.1">
    <property type="nucleotide sequence ID" value="NZ_CP042910.1"/>
</dbReference>
<feature type="compositionally biased region" description="Basic and acidic residues" evidence="1">
    <location>
        <begin position="81"/>
        <end position="90"/>
    </location>
</feature>
<feature type="compositionally biased region" description="Polar residues" evidence="1">
    <location>
        <begin position="91"/>
        <end position="104"/>
    </location>
</feature>
<keyword evidence="2" id="KW-1133">Transmembrane helix</keyword>
<dbReference type="Proteomes" id="UP000322887">
    <property type="component" value="Chromosome"/>
</dbReference>
<dbReference type="EMBL" id="CP042910">
    <property type="protein sequence ID" value="QEG17672.1"/>
    <property type="molecule type" value="Genomic_DNA"/>
</dbReference>
<dbReference type="GeneID" id="98648058"/>
<evidence type="ECO:0000256" key="2">
    <source>
        <dbReference type="SAM" id="Phobius"/>
    </source>
</evidence>
<proteinExistence type="predicted"/>
<protein>
    <submittedName>
        <fullName evidence="3">Uncharacterized protein</fullName>
    </submittedName>
</protein>
<gene>
    <name evidence="3" type="ORF">GmarT_35540</name>
</gene>
<reference evidence="3 4" key="1">
    <citation type="submission" date="2019-08" db="EMBL/GenBank/DDBJ databases">
        <title>Deep-cultivation of Planctomycetes and their phenomic and genomic characterization uncovers novel biology.</title>
        <authorList>
            <person name="Wiegand S."/>
            <person name="Jogler M."/>
            <person name="Boedeker C."/>
            <person name="Pinto D."/>
            <person name="Vollmers J."/>
            <person name="Rivas-Marin E."/>
            <person name="Kohn T."/>
            <person name="Peeters S.H."/>
            <person name="Heuer A."/>
            <person name="Rast P."/>
            <person name="Oberbeckmann S."/>
            <person name="Bunk B."/>
            <person name="Jeske O."/>
            <person name="Meyerdierks A."/>
            <person name="Storesund J.E."/>
            <person name="Kallscheuer N."/>
            <person name="Luecker S."/>
            <person name="Lage O.M."/>
            <person name="Pohl T."/>
            <person name="Merkel B.J."/>
            <person name="Hornburger P."/>
            <person name="Mueller R.-W."/>
            <person name="Bruemmer F."/>
            <person name="Labrenz M."/>
            <person name="Spormann A.M."/>
            <person name="Op den Camp H."/>
            <person name="Overmann J."/>
            <person name="Amann R."/>
            <person name="Jetten M.S.M."/>
            <person name="Mascher T."/>
            <person name="Medema M.H."/>
            <person name="Devos D.P."/>
            <person name="Kaster A.-K."/>
            <person name="Ovreas L."/>
            <person name="Rohde M."/>
            <person name="Galperin M.Y."/>
            <person name="Jogler C."/>
        </authorList>
    </citation>
    <scope>NUCLEOTIDE SEQUENCE [LARGE SCALE GENOMIC DNA]</scope>
    <source>
        <strain evidence="3 4">DSM 8797</strain>
    </source>
</reference>
<evidence type="ECO:0000313" key="4">
    <source>
        <dbReference type="Proteomes" id="UP000322887"/>
    </source>
</evidence>
<sequence>MPDGGHISEEDFNRSQPARQKMSVPRFVIIILIAVIALYSLVVLTIFIRTGIGEARKATQRENIKQNLKQIGIALQNYHAQEAEQKRHMQDNQPLQDQSAPGSD</sequence>
<feature type="transmembrane region" description="Helical" evidence="2">
    <location>
        <begin position="27"/>
        <end position="48"/>
    </location>
</feature>
<accession>A0ABX5YPW3</accession>
<keyword evidence="2" id="KW-0472">Membrane</keyword>
<name>A0ABX5YPW3_9PLAN</name>
<organism evidence="3 4">
    <name type="scientific">Gimesia maris</name>
    <dbReference type="NCBI Taxonomy" id="122"/>
    <lineage>
        <taxon>Bacteria</taxon>
        <taxon>Pseudomonadati</taxon>
        <taxon>Planctomycetota</taxon>
        <taxon>Planctomycetia</taxon>
        <taxon>Planctomycetales</taxon>
        <taxon>Planctomycetaceae</taxon>
        <taxon>Gimesia</taxon>
    </lineage>
</organism>
<keyword evidence="2" id="KW-0812">Transmembrane</keyword>
<evidence type="ECO:0000313" key="3">
    <source>
        <dbReference type="EMBL" id="QEG17672.1"/>
    </source>
</evidence>
<evidence type="ECO:0000256" key="1">
    <source>
        <dbReference type="SAM" id="MobiDB-lite"/>
    </source>
</evidence>
<feature type="region of interest" description="Disordered" evidence="1">
    <location>
        <begin position="81"/>
        <end position="104"/>
    </location>
</feature>